<dbReference type="FunCoup" id="A0A673XW60">
    <property type="interactions" value="495"/>
</dbReference>
<dbReference type="InterPro" id="IPR028002">
    <property type="entry name" value="Myb_DNA-bind_5"/>
</dbReference>
<dbReference type="OMA" id="WLKANIK"/>
<sequence>MSLSISESLCKTSVSPSLSPSLLDLSLSPSVCAPLLTARLDFLQMKHLKRKRKSNYSVRETQTLIREIHKRRDVLFSRQQNTAINELKRRAWEEVAGGVNALGEGELRTASEVKRRYLDWRSLMKRKQLRAELSLSTGLKAEYDPSSPEHDASLGSGDQSLDLSGFPKESQCDWQDLADLGEPSGHAMSTGVKLEEEANGYRLEGDSGEGEVEDDDCFPSLLPDMGERDGRIPEVFSHIDEFGMLSASKGAAASMNRDLSSTSLGGLGFAGLGLANHESAGLLVALEKQRVELEKQRLAVETERLAVERERLLLEKERLSQSDVEKERLQLEKERLQLEKERLRVLLMNQSERATAPPQQSPPSSSTPTTTSSCAVDGQNERNENKPWLSMMDLEGERLRLEKERLQLEKERLQFFKFESGRLQIERERLEVEKERIQLHQDQGR</sequence>
<feature type="region of interest" description="Disordered" evidence="4">
    <location>
        <begin position="351"/>
        <end position="389"/>
    </location>
</feature>
<evidence type="ECO:0000313" key="7">
    <source>
        <dbReference type="Proteomes" id="UP000472277"/>
    </source>
</evidence>
<feature type="region of interest" description="Disordered" evidence="4">
    <location>
        <begin position="140"/>
        <end position="160"/>
    </location>
</feature>
<keyword evidence="2 3" id="KW-0175">Coiled coil</keyword>
<gene>
    <name evidence="6" type="primary">MSANTD4</name>
    <name evidence="6" type="synonym">LOC115206577</name>
</gene>
<dbReference type="PANTHER" id="PTHR21732">
    <property type="entry name" value="MYB/SANT-LIKE DNA-BINDING DOMAIN-CONTAINING PROTEIN 4"/>
    <property type="match status" value="1"/>
</dbReference>
<feature type="coiled-coil region" evidence="3">
    <location>
        <begin position="391"/>
        <end position="443"/>
    </location>
</feature>
<accession>A0A673XW60</accession>
<dbReference type="InParanoid" id="A0A673XW60"/>
<reference evidence="6" key="1">
    <citation type="submission" date="2025-08" db="UniProtKB">
        <authorList>
            <consortium name="Ensembl"/>
        </authorList>
    </citation>
    <scope>IDENTIFICATION</scope>
</reference>
<evidence type="ECO:0000256" key="1">
    <source>
        <dbReference type="ARBA" id="ARBA00021375"/>
    </source>
</evidence>
<feature type="domain" description="Myb/SANT-like DNA-binding" evidence="5">
    <location>
        <begin position="52"/>
        <end position="128"/>
    </location>
</feature>
<feature type="compositionally biased region" description="Basic and acidic residues" evidence="4">
    <location>
        <begin position="141"/>
        <end position="152"/>
    </location>
</feature>
<dbReference type="GeneTree" id="ENSGT00440000039469"/>
<keyword evidence="7" id="KW-1185">Reference proteome</keyword>
<dbReference type="Proteomes" id="UP000472277">
    <property type="component" value="Chromosome 13"/>
</dbReference>
<evidence type="ECO:0000256" key="3">
    <source>
        <dbReference type="SAM" id="Coils"/>
    </source>
</evidence>
<evidence type="ECO:0000259" key="5">
    <source>
        <dbReference type="Pfam" id="PF13873"/>
    </source>
</evidence>
<evidence type="ECO:0000313" key="6">
    <source>
        <dbReference type="Ensembl" id="ENSSTUP00000025977.1"/>
    </source>
</evidence>
<dbReference type="PANTHER" id="PTHR21732:SF0">
    <property type="entry name" value="MYB_SANT-LIKE DNA-BINDING DOMAIN-CONTAINING PROTEIN 4"/>
    <property type="match status" value="1"/>
</dbReference>
<dbReference type="Ensembl" id="ENSSTUT00000027227.1">
    <property type="protein sequence ID" value="ENSSTUP00000025977.1"/>
    <property type="gene ID" value="ENSSTUG00000011313.1"/>
</dbReference>
<proteinExistence type="predicted"/>
<dbReference type="InterPro" id="IPR026162">
    <property type="entry name" value="MSANTD4"/>
</dbReference>
<dbReference type="KEGG" id="stru:115206577"/>
<dbReference type="OrthoDB" id="3066195at2759"/>
<organism evidence="6 7">
    <name type="scientific">Salmo trutta</name>
    <name type="common">Brown trout</name>
    <dbReference type="NCBI Taxonomy" id="8032"/>
    <lineage>
        <taxon>Eukaryota</taxon>
        <taxon>Metazoa</taxon>
        <taxon>Chordata</taxon>
        <taxon>Craniata</taxon>
        <taxon>Vertebrata</taxon>
        <taxon>Euteleostomi</taxon>
        <taxon>Actinopterygii</taxon>
        <taxon>Neopterygii</taxon>
        <taxon>Teleostei</taxon>
        <taxon>Protacanthopterygii</taxon>
        <taxon>Salmoniformes</taxon>
        <taxon>Salmonidae</taxon>
        <taxon>Salmoninae</taxon>
        <taxon>Salmo</taxon>
    </lineage>
</organism>
<dbReference type="CTD" id="84437"/>
<dbReference type="Pfam" id="PF13873">
    <property type="entry name" value="Myb_DNA-bind_5"/>
    <property type="match status" value="1"/>
</dbReference>
<evidence type="ECO:0000256" key="4">
    <source>
        <dbReference type="SAM" id="MobiDB-lite"/>
    </source>
</evidence>
<reference evidence="6" key="2">
    <citation type="submission" date="2025-09" db="UniProtKB">
        <authorList>
            <consortium name="Ensembl"/>
        </authorList>
    </citation>
    <scope>IDENTIFICATION</scope>
</reference>
<feature type="compositionally biased region" description="Low complexity" evidence="4">
    <location>
        <begin position="354"/>
        <end position="373"/>
    </location>
</feature>
<evidence type="ECO:0000256" key="2">
    <source>
        <dbReference type="ARBA" id="ARBA00023054"/>
    </source>
</evidence>
<protein>
    <recommendedName>
        <fullName evidence="1">Myb/SANT-like DNA-binding domain-containing protein 4</fullName>
    </recommendedName>
</protein>
<dbReference type="AlphaFoldDB" id="A0A673XW60"/>
<name>A0A673XW60_SALTR</name>